<dbReference type="OrthoDB" id="6274321at2759"/>
<dbReference type="EMBL" id="UYRU01077088">
    <property type="protein sequence ID" value="VDN27702.1"/>
    <property type="molecule type" value="Genomic_DNA"/>
</dbReference>
<protein>
    <submittedName>
        <fullName evidence="1">Uncharacterized protein</fullName>
    </submittedName>
</protein>
<dbReference type="AlphaFoldDB" id="A0A3P7Q6Y4"/>
<keyword evidence="2" id="KW-1185">Reference proteome</keyword>
<sequence>MKRIIAATPTVTAAPDMLKLLQLWYDHCLSALAGLSLSAQLPKSDQGLTDLSAALGMMLLLESEQDGLETLASPPMKKLAASCLAAHLPPAQNSTALNRELLPLCVLPSTTKAEKVIFER</sequence>
<name>A0A3P7Q6Y4_DIBLA</name>
<reference evidence="1 2" key="1">
    <citation type="submission" date="2018-11" db="EMBL/GenBank/DDBJ databases">
        <authorList>
            <consortium name="Pathogen Informatics"/>
        </authorList>
    </citation>
    <scope>NUCLEOTIDE SEQUENCE [LARGE SCALE GENOMIC DNA]</scope>
</reference>
<proteinExistence type="predicted"/>
<accession>A0A3P7Q6Y4</accession>
<gene>
    <name evidence="1" type="ORF">DILT_LOCUS15056</name>
</gene>
<evidence type="ECO:0000313" key="1">
    <source>
        <dbReference type="EMBL" id="VDN27702.1"/>
    </source>
</evidence>
<evidence type="ECO:0000313" key="2">
    <source>
        <dbReference type="Proteomes" id="UP000281553"/>
    </source>
</evidence>
<organism evidence="1 2">
    <name type="scientific">Dibothriocephalus latus</name>
    <name type="common">Fish tapeworm</name>
    <name type="synonym">Diphyllobothrium latum</name>
    <dbReference type="NCBI Taxonomy" id="60516"/>
    <lineage>
        <taxon>Eukaryota</taxon>
        <taxon>Metazoa</taxon>
        <taxon>Spiralia</taxon>
        <taxon>Lophotrochozoa</taxon>
        <taxon>Platyhelminthes</taxon>
        <taxon>Cestoda</taxon>
        <taxon>Eucestoda</taxon>
        <taxon>Diphyllobothriidea</taxon>
        <taxon>Diphyllobothriidae</taxon>
        <taxon>Dibothriocephalus</taxon>
    </lineage>
</organism>
<dbReference type="Proteomes" id="UP000281553">
    <property type="component" value="Unassembled WGS sequence"/>
</dbReference>